<evidence type="ECO:0000313" key="5">
    <source>
        <dbReference type="EMBL" id="AZG74365.1"/>
    </source>
</evidence>
<evidence type="ECO:0000259" key="4">
    <source>
        <dbReference type="SMART" id="SM00244"/>
    </source>
</evidence>
<name>A0A3G8LZ29_9GAMM</name>
<dbReference type="InterPro" id="IPR036013">
    <property type="entry name" value="Band_7/SPFH_dom_sf"/>
</dbReference>
<gene>
    <name evidence="5" type="ORF">EGC82_17375</name>
</gene>
<evidence type="ECO:0000256" key="2">
    <source>
        <dbReference type="SAM" id="Coils"/>
    </source>
</evidence>
<keyword evidence="3" id="KW-0472">Membrane</keyword>
<dbReference type="Proteomes" id="UP000278035">
    <property type="component" value="Chromosome"/>
</dbReference>
<comment type="subcellular location">
    <subcellularLocation>
        <location evidence="1">Membrane</location>
        <topology evidence="1">Single-pass membrane protein</topology>
    </subcellularLocation>
</comment>
<dbReference type="SMART" id="SM00244">
    <property type="entry name" value="PHB"/>
    <property type="match status" value="1"/>
</dbReference>
<sequence>MLKNGLAQANTNHLGKIIPVAVLLLMLMSLYGSWYTIDQGERGVLLRNGKIIDTAEPGLGFKIPLMDTVVKISTQTHTANYQGLQAYSRDQQPATLRASVTFSIPPDRVEEVYANFKSIDLMVSRLLDRQVPTQIENIFGKYTAISAVQERIKFGIDVTDAITKSIKGPVTINSVQIENIDFSNAYEKSVEDRMRAEVEVQTQLQNLEKERVSAQIAVTQAQAEADSQLARAIAEAESIRIKGNAEASAIKIRAEALAQNQNLVELTKAERWDGRLPTTMLPTGTIPFLEVQTTK</sequence>
<dbReference type="KEGG" id="slj:EGC82_17375"/>
<proteinExistence type="predicted"/>
<evidence type="ECO:0000256" key="3">
    <source>
        <dbReference type="SAM" id="Phobius"/>
    </source>
</evidence>
<dbReference type="SUPFAM" id="SSF117892">
    <property type="entry name" value="Band 7/SPFH domain"/>
    <property type="match status" value="1"/>
</dbReference>
<dbReference type="GO" id="GO:0016020">
    <property type="term" value="C:membrane"/>
    <property type="evidence" value="ECO:0007669"/>
    <property type="project" value="UniProtKB-SubCell"/>
</dbReference>
<feature type="domain" description="Band 7" evidence="4">
    <location>
        <begin position="32"/>
        <end position="194"/>
    </location>
</feature>
<keyword evidence="2" id="KW-0175">Coiled coil</keyword>
<dbReference type="PANTHER" id="PTHR42911:SF2">
    <property type="entry name" value="PROHIBITIN FAMILY PROTEIN"/>
    <property type="match status" value="1"/>
</dbReference>
<feature type="transmembrane region" description="Helical" evidence="3">
    <location>
        <begin position="17"/>
        <end position="37"/>
    </location>
</feature>
<reference evidence="6" key="1">
    <citation type="submission" date="2018-11" db="EMBL/GenBank/DDBJ databases">
        <title>Shewanella sp. M2.</title>
        <authorList>
            <person name="Hwang Y.J."/>
            <person name="Hwang C.Y."/>
        </authorList>
    </citation>
    <scope>NUCLEOTIDE SEQUENCE [LARGE SCALE GENOMIC DNA]</scope>
    <source>
        <strain evidence="6">LMG 19866</strain>
    </source>
</reference>
<organism evidence="5 6">
    <name type="scientific">Shewanella livingstonensis</name>
    <dbReference type="NCBI Taxonomy" id="150120"/>
    <lineage>
        <taxon>Bacteria</taxon>
        <taxon>Pseudomonadati</taxon>
        <taxon>Pseudomonadota</taxon>
        <taxon>Gammaproteobacteria</taxon>
        <taxon>Alteromonadales</taxon>
        <taxon>Shewanellaceae</taxon>
        <taxon>Shewanella</taxon>
    </lineage>
</organism>
<dbReference type="Pfam" id="PF01145">
    <property type="entry name" value="Band_7"/>
    <property type="match status" value="1"/>
</dbReference>
<dbReference type="CDD" id="cd03401">
    <property type="entry name" value="SPFH_prohibitin"/>
    <property type="match status" value="1"/>
</dbReference>
<dbReference type="RefSeq" id="WP_124731869.1">
    <property type="nucleotide sequence ID" value="NZ_CBCSKC010000021.1"/>
</dbReference>
<dbReference type="OrthoDB" id="9812991at2"/>
<keyword evidence="6" id="KW-1185">Reference proteome</keyword>
<protein>
    <submittedName>
        <fullName evidence="5">Prohibitin family protein</fullName>
    </submittedName>
</protein>
<feature type="coiled-coil region" evidence="2">
    <location>
        <begin position="190"/>
        <end position="224"/>
    </location>
</feature>
<evidence type="ECO:0000313" key="6">
    <source>
        <dbReference type="Proteomes" id="UP000278035"/>
    </source>
</evidence>
<keyword evidence="3" id="KW-1133">Transmembrane helix</keyword>
<dbReference type="PANTHER" id="PTHR42911">
    <property type="entry name" value="MODULATOR OF FTSH PROTEASE HFLC"/>
    <property type="match status" value="1"/>
</dbReference>
<accession>A0A3G8LZ29</accession>
<keyword evidence="3" id="KW-0812">Transmembrane</keyword>
<dbReference type="InterPro" id="IPR000163">
    <property type="entry name" value="Prohibitin"/>
</dbReference>
<dbReference type="InterPro" id="IPR001107">
    <property type="entry name" value="Band_7"/>
</dbReference>
<dbReference type="AlphaFoldDB" id="A0A3G8LZ29"/>
<dbReference type="EMBL" id="CP034015">
    <property type="protein sequence ID" value="AZG74365.1"/>
    <property type="molecule type" value="Genomic_DNA"/>
</dbReference>
<dbReference type="Gene3D" id="3.30.479.30">
    <property type="entry name" value="Band 7 domain"/>
    <property type="match status" value="1"/>
</dbReference>
<evidence type="ECO:0000256" key="1">
    <source>
        <dbReference type="ARBA" id="ARBA00004167"/>
    </source>
</evidence>